<evidence type="ECO:0000313" key="2">
    <source>
        <dbReference type="EMBL" id="AFK43982.1"/>
    </source>
</evidence>
<reference evidence="2" key="1">
    <citation type="submission" date="2012-05" db="EMBL/GenBank/DDBJ databases">
        <authorList>
            <person name="Krishnakumar V."/>
            <person name="Cheung F."/>
            <person name="Xiao Y."/>
            <person name="Chan A."/>
            <person name="Moskal W.A."/>
            <person name="Town C.D."/>
        </authorList>
    </citation>
    <scope>NUCLEOTIDE SEQUENCE</scope>
</reference>
<dbReference type="AlphaFoldDB" id="I3SUP0"/>
<name>I3SUP0_LOTJA</name>
<sequence>MPNLTQNEPVYEENSHEYLEVRAVSQLGASTSAPIFRESLIQDLNHNELSPSARSPWWDRSGPQGGHAQTSFFEPPDFNQQAAFGYHDKYSDRGSEDQDHEQRFYWRDYNKLSRTACTDDDLEAGEFKLHFDDIYSRPPDTPTVNVQTFE</sequence>
<proteinExistence type="evidence at transcript level"/>
<feature type="compositionally biased region" description="Polar residues" evidence="1">
    <location>
        <begin position="67"/>
        <end position="82"/>
    </location>
</feature>
<feature type="region of interest" description="Disordered" evidence="1">
    <location>
        <begin position="50"/>
        <end position="99"/>
    </location>
</feature>
<dbReference type="EMBL" id="BT144188">
    <property type="protein sequence ID" value="AFK43982.1"/>
    <property type="molecule type" value="mRNA"/>
</dbReference>
<protein>
    <submittedName>
        <fullName evidence="2">Uncharacterized protein</fullName>
    </submittedName>
</protein>
<feature type="compositionally biased region" description="Basic and acidic residues" evidence="1">
    <location>
        <begin position="86"/>
        <end position="99"/>
    </location>
</feature>
<evidence type="ECO:0000256" key="1">
    <source>
        <dbReference type="SAM" id="MobiDB-lite"/>
    </source>
</evidence>
<accession>I3SUP0</accession>
<organism evidence="2">
    <name type="scientific">Lotus japonicus</name>
    <name type="common">Lotus corniculatus var. japonicus</name>
    <dbReference type="NCBI Taxonomy" id="34305"/>
    <lineage>
        <taxon>Eukaryota</taxon>
        <taxon>Viridiplantae</taxon>
        <taxon>Streptophyta</taxon>
        <taxon>Embryophyta</taxon>
        <taxon>Tracheophyta</taxon>
        <taxon>Spermatophyta</taxon>
        <taxon>Magnoliopsida</taxon>
        <taxon>eudicotyledons</taxon>
        <taxon>Gunneridae</taxon>
        <taxon>Pentapetalae</taxon>
        <taxon>rosids</taxon>
        <taxon>fabids</taxon>
        <taxon>Fabales</taxon>
        <taxon>Fabaceae</taxon>
        <taxon>Papilionoideae</taxon>
        <taxon>50 kb inversion clade</taxon>
        <taxon>NPAAA clade</taxon>
        <taxon>Hologalegina</taxon>
        <taxon>robinioid clade</taxon>
        <taxon>Loteae</taxon>
        <taxon>Lotus</taxon>
    </lineage>
</organism>